<accession>A0A8J6NSM8</accession>
<dbReference type="Proteomes" id="UP000603434">
    <property type="component" value="Unassembled WGS sequence"/>
</dbReference>
<feature type="compositionally biased region" description="Acidic residues" evidence="1">
    <location>
        <begin position="250"/>
        <end position="260"/>
    </location>
</feature>
<name>A0A8J6NSM8_9BACT</name>
<sequence length="487" mass="54628">MTPEAPAISNKEYNVQELFDEILGRHLERLIGTRYGIGALPLNSIIISCLIMLMERENEIESLPSSSAERYTLQTLSNELEGMGFDLGRNMNLTAQEMIQKGYIQVDNDRLIPQKPAISTGRLLEKVFPGMPGMNLVAYFFQTIDEVKSERKDLNSAVGQFNQILHRQGVPLKKDPAASVCKDQSRLALEQTAPAPAPETPSQVNRPAIDTRVYPSEPKILSFDNYAGKVEIKKVDFGRLIPSEDKFEENATDFDADLETQDPQASVRREDTDGGQGIPAETGSVITPLEQTASAVQDPSPKPDFTQQQTDIYACDESKEPEVLSELNQEALEVAENKSESDIILEENVLDNQDDVIQQQIAAFEAHLALECPICRQSKVQAETTTKGKSYYKCTNKNCNFISWGRPHHVLCPQCNNPFLIESERAGKSILKCPRATCRYWQAPPWDATDNFLHTMNSALQKSQKVAAISRKTRKRVVKRKVVRRKK</sequence>
<evidence type="ECO:0000313" key="3">
    <source>
        <dbReference type="Proteomes" id="UP000603434"/>
    </source>
</evidence>
<reference evidence="2 3" key="1">
    <citation type="submission" date="2020-08" db="EMBL/GenBank/DDBJ databases">
        <title>Bridging the membrane lipid divide: bacteria of the FCB group superphylum have the potential to synthesize archaeal ether lipids.</title>
        <authorList>
            <person name="Villanueva L."/>
            <person name="Von Meijenfeldt F.A.B."/>
            <person name="Westbye A.B."/>
            <person name="Yadav S."/>
            <person name="Hopmans E.C."/>
            <person name="Dutilh B.E."/>
            <person name="Sinninghe Damste J.S."/>
        </authorList>
    </citation>
    <scope>NUCLEOTIDE SEQUENCE [LARGE SCALE GENOMIC DNA]</scope>
    <source>
        <strain evidence="2">NIOZ-UU30</strain>
    </source>
</reference>
<dbReference type="InterPro" id="IPR023405">
    <property type="entry name" value="Topo_IA_core_domain"/>
</dbReference>
<gene>
    <name evidence="2" type="ORF">H8E23_08650</name>
</gene>
<evidence type="ECO:0000256" key="1">
    <source>
        <dbReference type="SAM" id="MobiDB-lite"/>
    </source>
</evidence>
<feature type="region of interest" description="Disordered" evidence="1">
    <location>
        <begin position="248"/>
        <end position="287"/>
    </location>
</feature>
<dbReference type="EMBL" id="JACNJH010000134">
    <property type="protein sequence ID" value="MBC8361452.1"/>
    <property type="molecule type" value="Genomic_DNA"/>
</dbReference>
<protein>
    <recommendedName>
        <fullName evidence="4">DNA topoisomerase type IA zn finger domain-containing protein</fullName>
    </recommendedName>
</protein>
<evidence type="ECO:0008006" key="4">
    <source>
        <dbReference type="Google" id="ProtNLM"/>
    </source>
</evidence>
<dbReference type="InterPro" id="IPR013824">
    <property type="entry name" value="Topo_IA_cen_sub1"/>
</dbReference>
<dbReference type="SUPFAM" id="SSF56712">
    <property type="entry name" value="Prokaryotic type I DNA topoisomerase"/>
    <property type="match status" value="1"/>
</dbReference>
<proteinExistence type="predicted"/>
<comment type="caution">
    <text evidence="2">The sequence shown here is derived from an EMBL/GenBank/DDBJ whole genome shotgun (WGS) entry which is preliminary data.</text>
</comment>
<dbReference type="AlphaFoldDB" id="A0A8J6NSM8"/>
<evidence type="ECO:0000313" key="2">
    <source>
        <dbReference type="EMBL" id="MBC8361452.1"/>
    </source>
</evidence>
<organism evidence="2 3">
    <name type="scientific">Candidatus Desulfatibia profunda</name>
    <dbReference type="NCBI Taxonomy" id="2841695"/>
    <lineage>
        <taxon>Bacteria</taxon>
        <taxon>Pseudomonadati</taxon>
        <taxon>Thermodesulfobacteriota</taxon>
        <taxon>Desulfobacteria</taxon>
        <taxon>Desulfobacterales</taxon>
        <taxon>Desulfobacterales incertae sedis</taxon>
        <taxon>Candidatus Desulfatibia</taxon>
    </lineage>
</organism>
<dbReference type="Gene3D" id="1.10.460.10">
    <property type="entry name" value="Topoisomerase I, domain 2"/>
    <property type="match status" value="1"/>
</dbReference>